<dbReference type="PANTHER" id="PTHR19359:SF41">
    <property type="entry name" value="GEO08203P1"/>
    <property type="match status" value="1"/>
</dbReference>
<feature type="domain" description="Cytochrome b5 heme-binding" evidence="7">
    <location>
        <begin position="38"/>
        <end position="114"/>
    </location>
</feature>
<evidence type="ECO:0000256" key="1">
    <source>
        <dbReference type="ARBA" id="ARBA00022617"/>
    </source>
</evidence>
<gene>
    <name evidence="8" type="ORF">PHAECO_LOCUS1568</name>
</gene>
<evidence type="ECO:0000259" key="7">
    <source>
        <dbReference type="PROSITE" id="PS50255"/>
    </source>
</evidence>
<dbReference type="PANTHER" id="PTHR19359">
    <property type="entry name" value="CYTOCHROME B5"/>
    <property type="match status" value="1"/>
</dbReference>
<dbReference type="InterPro" id="IPR018506">
    <property type="entry name" value="Cyt_B5_heme-BS"/>
</dbReference>
<sequence>MAKVSSMLSGFLSKALAATDQLSVNVQESPIKACTPGERIITMKEVSWHDEADDCWIIIYDRVYDISDFLDEHPGGSDILLEYAGREASGAFRGSGHSAKAIRALDRFCIGELPMHERIFRKPGGYKLSDIPD</sequence>
<dbReference type="PROSITE" id="PS00191">
    <property type="entry name" value="CYTOCHROME_B5_1"/>
    <property type="match status" value="1"/>
</dbReference>
<comment type="similarity">
    <text evidence="4 5">Belongs to the cytochrome b5 family.</text>
</comment>
<dbReference type="PROSITE" id="PS50255">
    <property type="entry name" value="CYTOCHROME_B5_2"/>
    <property type="match status" value="1"/>
</dbReference>
<evidence type="ECO:0000256" key="5">
    <source>
        <dbReference type="RuleBase" id="RU362121"/>
    </source>
</evidence>
<organism evidence="8 9">
    <name type="scientific">Phaedon cochleariae</name>
    <name type="common">Mustard beetle</name>
    <dbReference type="NCBI Taxonomy" id="80249"/>
    <lineage>
        <taxon>Eukaryota</taxon>
        <taxon>Metazoa</taxon>
        <taxon>Ecdysozoa</taxon>
        <taxon>Arthropoda</taxon>
        <taxon>Hexapoda</taxon>
        <taxon>Insecta</taxon>
        <taxon>Pterygota</taxon>
        <taxon>Neoptera</taxon>
        <taxon>Endopterygota</taxon>
        <taxon>Coleoptera</taxon>
        <taxon>Polyphaga</taxon>
        <taxon>Cucujiformia</taxon>
        <taxon>Chrysomeloidea</taxon>
        <taxon>Chrysomelidae</taxon>
        <taxon>Chrysomelinae</taxon>
        <taxon>Chrysomelini</taxon>
        <taxon>Phaedon</taxon>
    </lineage>
</organism>
<evidence type="ECO:0000256" key="2">
    <source>
        <dbReference type="ARBA" id="ARBA00022723"/>
    </source>
</evidence>
<dbReference type="PRINTS" id="PR00363">
    <property type="entry name" value="CYTOCHROMEB5"/>
</dbReference>
<keyword evidence="2 5" id="KW-0479">Metal-binding</keyword>
<evidence type="ECO:0000256" key="6">
    <source>
        <dbReference type="SAM" id="SignalP"/>
    </source>
</evidence>
<dbReference type="SMART" id="SM01117">
    <property type="entry name" value="Cyt-b5"/>
    <property type="match status" value="1"/>
</dbReference>
<name>A0A9P0DH71_PHACE</name>
<keyword evidence="9" id="KW-1185">Reference proteome</keyword>
<evidence type="ECO:0000256" key="3">
    <source>
        <dbReference type="ARBA" id="ARBA00023004"/>
    </source>
</evidence>
<proteinExistence type="inferred from homology"/>
<dbReference type="SUPFAM" id="SSF55856">
    <property type="entry name" value="Cytochrome b5-like heme/steroid binding domain"/>
    <property type="match status" value="1"/>
</dbReference>
<feature type="signal peptide" evidence="6">
    <location>
        <begin position="1"/>
        <end position="17"/>
    </location>
</feature>
<reference evidence="8" key="2">
    <citation type="submission" date="2022-10" db="EMBL/GenBank/DDBJ databases">
        <authorList>
            <consortium name="ENA_rothamsted_submissions"/>
            <consortium name="culmorum"/>
            <person name="King R."/>
        </authorList>
    </citation>
    <scope>NUCLEOTIDE SEQUENCE</scope>
</reference>
<evidence type="ECO:0000313" key="8">
    <source>
        <dbReference type="EMBL" id="CAH1117892.1"/>
    </source>
</evidence>
<keyword evidence="1 5" id="KW-0349">Heme</keyword>
<dbReference type="OrthoDB" id="260519at2759"/>
<keyword evidence="6" id="KW-0732">Signal</keyword>
<dbReference type="EMBL" id="OU896716">
    <property type="protein sequence ID" value="CAH1117892.1"/>
    <property type="molecule type" value="Genomic_DNA"/>
</dbReference>
<dbReference type="InterPro" id="IPR001199">
    <property type="entry name" value="Cyt_B5-like_heme/steroid-bd"/>
</dbReference>
<evidence type="ECO:0000313" key="9">
    <source>
        <dbReference type="Proteomes" id="UP001153737"/>
    </source>
</evidence>
<dbReference type="GO" id="GO:0020037">
    <property type="term" value="F:heme binding"/>
    <property type="evidence" value="ECO:0007669"/>
    <property type="project" value="UniProtKB-UniRule"/>
</dbReference>
<dbReference type="Gene3D" id="3.10.120.10">
    <property type="entry name" value="Cytochrome b5-like heme/steroid binding domain"/>
    <property type="match status" value="1"/>
</dbReference>
<accession>A0A9P0DH71</accession>
<keyword evidence="3 5" id="KW-0408">Iron</keyword>
<dbReference type="Proteomes" id="UP001153737">
    <property type="component" value="Chromosome 10"/>
</dbReference>
<dbReference type="Pfam" id="PF00173">
    <property type="entry name" value="Cyt-b5"/>
    <property type="match status" value="1"/>
</dbReference>
<dbReference type="GO" id="GO:0016020">
    <property type="term" value="C:membrane"/>
    <property type="evidence" value="ECO:0007669"/>
    <property type="project" value="TreeGrafter"/>
</dbReference>
<reference evidence="8" key="1">
    <citation type="submission" date="2022-01" db="EMBL/GenBank/DDBJ databases">
        <authorList>
            <person name="King R."/>
        </authorList>
    </citation>
    <scope>NUCLEOTIDE SEQUENCE</scope>
</reference>
<protein>
    <recommendedName>
        <fullName evidence="7">Cytochrome b5 heme-binding domain-containing protein</fullName>
    </recommendedName>
</protein>
<dbReference type="AlphaFoldDB" id="A0A9P0DH71"/>
<dbReference type="GO" id="GO:0046872">
    <property type="term" value="F:metal ion binding"/>
    <property type="evidence" value="ECO:0007669"/>
    <property type="project" value="UniProtKB-UniRule"/>
</dbReference>
<dbReference type="InterPro" id="IPR036400">
    <property type="entry name" value="Cyt_B5-like_heme/steroid_sf"/>
</dbReference>
<dbReference type="InterPro" id="IPR050668">
    <property type="entry name" value="Cytochrome_b5"/>
</dbReference>
<evidence type="ECO:0000256" key="4">
    <source>
        <dbReference type="ARBA" id="ARBA00038168"/>
    </source>
</evidence>
<feature type="chain" id="PRO_5040227598" description="Cytochrome b5 heme-binding domain-containing protein" evidence="6">
    <location>
        <begin position="18"/>
        <end position="133"/>
    </location>
</feature>